<feature type="transmembrane region" description="Helical" evidence="1">
    <location>
        <begin position="52"/>
        <end position="71"/>
    </location>
</feature>
<proteinExistence type="predicted"/>
<evidence type="ECO:0000313" key="2">
    <source>
        <dbReference type="EMBL" id="SFA39583.1"/>
    </source>
</evidence>
<accession>A0A1I0SJH1</accession>
<organism evidence="2 3">
    <name type="scientific">Pedobacter suwonensis</name>
    <dbReference type="NCBI Taxonomy" id="332999"/>
    <lineage>
        <taxon>Bacteria</taxon>
        <taxon>Pseudomonadati</taxon>
        <taxon>Bacteroidota</taxon>
        <taxon>Sphingobacteriia</taxon>
        <taxon>Sphingobacteriales</taxon>
        <taxon>Sphingobacteriaceae</taxon>
        <taxon>Pedobacter</taxon>
    </lineage>
</organism>
<sequence length="128" mass="15197">MTKINFLLIVMILLSLFIGMSINRNWFFIYQLEFIDYPEILKDGREDNVRNIILWVIILLSHMGIIILPFLTKSHLFSKSLLWFPLIYLLSYVFFRAEVVFLLIPFIIIWVMTLRLCIKQNINGNIAA</sequence>
<name>A0A1I0SJH1_9SPHI</name>
<keyword evidence="3" id="KW-1185">Reference proteome</keyword>
<reference evidence="3" key="1">
    <citation type="submission" date="2016-10" db="EMBL/GenBank/DDBJ databases">
        <authorList>
            <person name="Varghese N."/>
            <person name="Submissions S."/>
        </authorList>
    </citation>
    <scope>NUCLEOTIDE SEQUENCE [LARGE SCALE GENOMIC DNA]</scope>
    <source>
        <strain evidence="3">DSM 18130</strain>
    </source>
</reference>
<feature type="transmembrane region" description="Helical" evidence="1">
    <location>
        <begin position="76"/>
        <end position="94"/>
    </location>
</feature>
<keyword evidence="1" id="KW-0812">Transmembrane</keyword>
<dbReference type="AlphaFoldDB" id="A0A1I0SJH1"/>
<gene>
    <name evidence="2" type="ORF">SAMN04488511_101476</name>
</gene>
<protein>
    <submittedName>
        <fullName evidence="2">Uncharacterized protein</fullName>
    </submittedName>
</protein>
<evidence type="ECO:0000313" key="3">
    <source>
        <dbReference type="Proteomes" id="UP000198836"/>
    </source>
</evidence>
<dbReference type="STRING" id="332999.SAMN04488511_101476"/>
<keyword evidence="1" id="KW-0472">Membrane</keyword>
<feature type="transmembrane region" description="Helical" evidence="1">
    <location>
        <begin position="7"/>
        <end position="32"/>
    </location>
</feature>
<evidence type="ECO:0000256" key="1">
    <source>
        <dbReference type="SAM" id="Phobius"/>
    </source>
</evidence>
<dbReference type="EMBL" id="FOJM01000001">
    <property type="protein sequence ID" value="SFA39583.1"/>
    <property type="molecule type" value="Genomic_DNA"/>
</dbReference>
<keyword evidence="1" id="KW-1133">Transmembrane helix</keyword>
<dbReference type="Proteomes" id="UP000198836">
    <property type="component" value="Unassembled WGS sequence"/>
</dbReference>
<feature type="transmembrane region" description="Helical" evidence="1">
    <location>
        <begin position="100"/>
        <end position="118"/>
    </location>
</feature>